<comment type="caution">
    <text evidence="3">The sequence shown here is derived from an EMBL/GenBank/DDBJ whole genome shotgun (WGS) entry which is preliminary data.</text>
</comment>
<feature type="transmembrane region" description="Helical" evidence="2">
    <location>
        <begin position="12"/>
        <end position="37"/>
    </location>
</feature>
<protein>
    <submittedName>
        <fullName evidence="3">Lipopolysaccharide biosynthesis</fullName>
    </submittedName>
</protein>
<evidence type="ECO:0000313" key="4">
    <source>
        <dbReference type="Proteomes" id="UP000480350"/>
    </source>
</evidence>
<feature type="transmembrane region" description="Helical" evidence="2">
    <location>
        <begin position="408"/>
        <end position="428"/>
    </location>
</feature>
<evidence type="ECO:0000313" key="3">
    <source>
        <dbReference type="EMBL" id="MXQ06422.1"/>
    </source>
</evidence>
<feature type="coiled-coil region" evidence="1">
    <location>
        <begin position="159"/>
        <end position="186"/>
    </location>
</feature>
<keyword evidence="2" id="KW-0472">Membrane</keyword>
<feature type="coiled-coil region" evidence="1">
    <location>
        <begin position="312"/>
        <end position="370"/>
    </location>
</feature>
<dbReference type="InterPro" id="IPR050445">
    <property type="entry name" value="Bact_polysacc_biosynth/exp"/>
</dbReference>
<reference evidence="3 4" key="2">
    <citation type="submission" date="2020-03" db="EMBL/GenBank/DDBJ databases">
        <title>Kangsaoukella pontilimi gen. nov., sp. nov., a new member of the family Rhodobacteraceae isolated from a tidal mudflat.</title>
        <authorList>
            <person name="Kim I.S."/>
        </authorList>
    </citation>
    <scope>NUCLEOTIDE SEQUENCE [LARGE SCALE GENOMIC DNA]</scope>
    <source>
        <strain evidence="3 4">GH1-50</strain>
    </source>
</reference>
<dbReference type="RefSeq" id="WP_160762360.1">
    <property type="nucleotide sequence ID" value="NZ_WUPT01000001.1"/>
</dbReference>
<reference evidence="3 4" key="1">
    <citation type="submission" date="2019-12" db="EMBL/GenBank/DDBJ databases">
        <authorList>
            <person name="Lee S.D."/>
        </authorList>
    </citation>
    <scope>NUCLEOTIDE SEQUENCE [LARGE SCALE GENOMIC DNA]</scope>
    <source>
        <strain evidence="3 4">GH1-50</strain>
    </source>
</reference>
<dbReference type="PANTHER" id="PTHR32309:SF31">
    <property type="entry name" value="CAPSULAR EXOPOLYSACCHARIDE FAMILY"/>
    <property type="match status" value="1"/>
</dbReference>
<dbReference type="EMBL" id="WUPT01000001">
    <property type="protein sequence ID" value="MXQ06422.1"/>
    <property type="molecule type" value="Genomic_DNA"/>
</dbReference>
<dbReference type="Proteomes" id="UP000480350">
    <property type="component" value="Unassembled WGS sequence"/>
</dbReference>
<keyword evidence="2" id="KW-1133">Transmembrane helix</keyword>
<keyword evidence="1" id="KW-0175">Coiled coil</keyword>
<evidence type="ECO:0000256" key="1">
    <source>
        <dbReference type="SAM" id="Coils"/>
    </source>
</evidence>
<accession>A0A7C9IFW9</accession>
<organism evidence="3 4">
    <name type="scientific">Kangsaoukella pontilimi</name>
    <dbReference type="NCBI Taxonomy" id="2691042"/>
    <lineage>
        <taxon>Bacteria</taxon>
        <taxon>Pseudomonadati</taxon>
        <taxon>Pseudomonadota</taxon>
        <taxon>Alphaproteobacteria</taxon>
        <taxon>Rhodobacterales</taxon>
        <taxon>Paracoccaceae</taxon>
        <taxon>Kangsaoukella</taxon>
    </lineage>
</organism>
<name>A0A7C9IFW9_9RHOB</name>
<dbReference type="PANTHER" id="PTHR32309">
    <property type="entry name" value="TYROSINE-PROTEIN KINASE"/>
    <property type="match status" value="1"/>
</dbReference>
<feature type="transmembrane region" description="Helical" evidence="2">
    <location>
        <begin position="467"/>
        <end position="487"/>
    </location>
</feature>
<keyword evidence="2" id="KW-0812">Transmembrane</keyword>
<keyword evidence="4" id="KW-1185">Reference proteome</keyword>
<dbReference type="AlphaFoldDB" id="A0A7C9IFW9"/>
<sequence>MNSDVKFYWSVFLQRLPVMLVVFVICSAVGVGLSLTLPPSYRATTSLLVESPQIPDELAASTVQLPSQEQLEIIEQRLMRRANMIDLANEFRIFENGPRLNPDEVVQQMREKINIRTSAGRDRATLMNISFTHDEPQSAASVVNQLTSLILNEDSVRRQALAEQTLDFFEQEVERLDADLSQKSVEILEFKEANSDALPESLGFKLERQNSLRDGIARARSELGQILLQRNRLVELGTAAVNSAPQRVTANQSQLTAAEAELSEARLIYSDSNPRIRVLEARVQSLRAQVAAETGVDASSEDPARTVLNLQLSELSQREAAINEDIARAEAELEALEEAINRTPQNAIRLEALERDYANIQAQHNRALNNLARAQTGERIEVLSKGQRITVLEQAVPPTEPTSPNRPLIAGGGVMLGTGLAGAFFILAELLNRAIRRPVELTKALGVQPLATIPYLETTGGRRRKRLLSTLVILAIAIGIPAILWWVHTQYLPLDLIFSKIMDRLRP</sequence>
<gene>
    <name evidence="3" type="ORF">GQ651_01040</name>
</gene>
<evidence type="ECO:0000256" key="2">
    <source>
        <dbReference type="SAM" id="Phobius"/>
    </source>
</evidence>
<proteinExistence type="predicted"/>